<organism evidence="1 2">
    <name type="scientific">Candidula unifasciata</name>
    <dbReference type="NCBI Taxonomy" id="100452"/>
    <lineage>
        <taxon>Eukaryota</taxon>
        <taxon>Metazoa</taxon>
        <taxon>Spiralia</taxon>
        <taxon>Lophotrochozoa</taxon>
        <taxon>Mollusca</taxon>
        <taxon>Gastropoda</taxon>
        <taxon>Heterobranchia</taxon>
        <taxon>Euthyneura</taxon>
        <taxon>Panpulmonata</taxon>
        <taxon>Eupulmonata</taxon>
        <taxon>Stylommatophora</taxon>
        <taxon>Helicina</taxon>
        <taxon>Helicoidea</taxon>
        <taxon>Geomitridae</taxon>
        <taxon>Candidula</taxon>
    </lineage>
</organism>
<dbReference type="Gene3D" id="3.40.390.10">
    <property type="entry name" value="Collagenase (Catalytic Domain)"/>
    <property type="match status" value="1"/>
</dbReference>
<feature type="non-terminal residue" evidence="1">
    <location>
        <position position="1"/>
    </location>
</feature>
<evidence type="ECO:0000313" key="1">
    <source>
        <dbReference type="EMBL" id="CAG5136183.1"/>
    </source>
</evidence>
<reference evidence="1" key="1">
    <citation type="submission" date="2021-04" db="EMBL/GenBank/DDBJ databases">
        <authorList>
            <consortium name="Molecular Ecology Group"/>
        </authorList>
    </citation>
    <scope>NUCLEOTIDE SEQUENCE</scope>
</reference>
<proteinExistence type="predicted"/>
<keyword evidence="2" id="KW-1185">Reference proteome</keyword>
<feature type="non-terminal residue" evidence="1">
    <location>
        <position position="90"/>
    </location>
</feature>
<dbReference type="InterPro" id="IPR024079">
    <property type="entry name" value="MetalloPept_cat_dom_sf"/>
</dbReference>
<dbReference type="EMBL" id="CAJHNH020008501">
    <property type="protein sequence ID" value="CAG5136183.1"/>
    <property type="molecule type" value="Genomic_DNA"/>
</dbReference>
<dbReference type="Proteomes" id="UP000678393">
    <property type="component" value="Unassembled WGS sequence"/>
</dbReference>
<dbReference type="OrthoDB" id="6097485at2759"/>
<dbReference type="AlphaFoldDB" id="A0A8S4A2U8"/>
<dbReference type="SUPFAM" id="SSF55486">
    <property type="entry name" value="Metalloproteases ('zincins'), catalytic domain"/>
    <property type="match status" value="1"/>
</dbReference>
<evidence type="ECO:0000313" key="2">
    <source>
        <dbReference type="Proteomes" id="UP000678393"/>
    </source>
</evidence>
<comment type="caution">
    <text evidence="1">The sequence shown here is derived from an EMBL/GenBank/DDBJ whole genome shotgun (WGS) entry which is preliminary data.</text>
</comment>
<sequence length="90" mass="9489">DAQSSTFISSLKDQAGVIDGMAALKAIKAWHPNQTDIPKSDHYMVFTGLDIRGASGMSLLSEVCTDSAVSVIKNSFSANVGRIAAHELGH</sequence>
<accession>A0A8S4A2U8</accession>
<evidence type="ECO:0008006" key="3">
    <source>
        <dbReference type="Google" id="ProtNLM"/>
    </source>
</evidence>
<gene>
    <name evidence="1" type="ORF">CUNI_LOCUS21741</name>
</gene>
<dbReference type="GO" id="GO:0008237">
    <property type="term" value="F:metallopeptidase activity"/>
    <property type="evidence" value="ECO:0007669"/>
    <property type="project" value="InterPro"/>
</dbReference>
<protein>
    <recommendedName>
        <fullName evidence="3">Peptidase M12B domain-containing protein</fullName>
    </recommendedName>
</protein>
<name>A0A8S4A2U8_9EUPU</name>